<sequence>MKSILRISILGLCAAAVCPGLFLDASAQYIQKETIPGFTEPVAVFYAEGMPARAIWPIGTVLTRNGATIRHRYDRGNGNGSNPDINSRVSARFIIAPTDIAPGSWYKASGFENVNISQDKDQPDFIDTPNKTGCRALTTGGRRWRLPTVRELLLIRVLQEAVNNIYPANPLYGAPGYWASTERSAKGNTTDFAFSAVVYFDFAKKYSFANVYYKWKNGSEVFNFSARCVSDY</sequence>
<evidence type="ECO:0000256" key="1">
    <source>
        <dbReference type="SAM" id="SignalP"/>
    </source>
</evidence>
<protein>
    <submittedName>
        <fullName evidence="2">DUF1566 domain-containing protein</fullName>
    </submittedName>
</protein>
<accession>A0ABT1MKB9</accession>
<dbReference type="RefSeq" id="WP_255028473.1">
    <property type="nucleotide sequence ID" value="NZ_JANDHW010000021.1"/>
</dbReference>
<keyword evidence="1" id="KW-0732">Signal</keyword>
<proteinExistence type="predicted"/>
<organism evidence="2 3">
    <name type="scientific">Coprobacter tertius</name>
    <dbReference type="NCBI Taxonomy" id="2944915"/>
    <lineage>
        <taxon>Bacteria</taxon>
        <taxon>Pseudomonadati</taxon>
        <taxon>Bacteroidota</taxon>
        <taxon>Bacteroidia</taxon>
        <taxon>Bacteroidales</taxon>
        <taxon>Barnesiellaceae</taxon>
        <taxon>Coprobacter</taxon>
    </lineage>
</organism>
<keyword evidence="3" id="KW-1185">Reference proteome</keyword>
<gene>
    <name evidence="2" type="ORF">NMU02_13365</name>
</gene>
<comment type="caution">
    <text evidence="2">The sequence shown here is derived from an EMBL/GenBank/DDBJ whole genome shotgun (WGS) entry which is preliminary data.</text>
</comment>
<feature type="chain" id="PRO_5047529414" evidence="1">
    <location>
        <begin position="28"/>
        <end position="232"/>
    </location>
</feature>
<evidence type="ECO:0000313" key="2">
    <source>
        <dbReference type="EMBL" id="MCP9613082.1"/>
    </source>
</evidence>
<dbReference type="EMBL" id="JANDHW010000021">
    <property type="protein sequence ID" value="MCP9613082.1"/>
    <property type="molecule type" value="Genomic_DNA"/>
</dbReference>
<reference evidence="2 3" key="1">
    <citation type="submission" date="2022-07" db="EMBL/GenBank/DDBJ databases">
        <title>Fecal culturing of patients with breast cancer.</title>
        <authorList>
            <person name="Teng N.M.Y."/>
            <person name="Kiu R."/>
            <person name="Evans R."/>
            <person name="Baker D.J."/>
            <person name="Zenner C."/>
            <person name="Robinson S.D."/>
            <person name="Hall L.J."/>
        </authorList>
    </citation>
    <scope>NUCLEOTIDE SEQUENCE [LARGE SCALE GENOMIC DNA]</scope>
    <source>
        <strain evidence="2 3">LH1063</strain>
    </source>
</reference>
<name>A0ABT1MKB9_9BACT</name>
<feature type="signal peptide" evidence="1">
    <location>
        <begin position="1"/>
        <end position="27"/>
    </location>
</feature>
<dbReference type="Proteomes" id="UP001205603">
    <property type="component" value="Unassembled WGS sequence"/>
</dbReference>
<evidence type="ECO:0000313" key="3">
    <source>
        <dbReference type="Proteomes" id="UP001205603"/>
    </source>
</evidence>